<dbReference type="Gene3D" id="3.30.40.10">
    <property type="entry name" value="Zinc/RING finger domain, C3HC4 (zinc finger)"/>
    <property type="match status" value="1"/>
</dbReference>
<accession>A0ABC8R687</accession>
<evidence type="ECO:0000256" key="1">
    <source>
        <dbReference type="ARBA" id="ARBA00004906"/>
    </source>
</evidence>
<dbReference type="AlphaFoldDB" id="A0ABC8R687"/>
<evidence type="ECO:0000259" key="4">
    <source>
        <dbReference type="PROSITE" id="PS51698"/>
    </source>
</evidence>
<dbReference type="PROSITE" id="PS51698">
    <property type="entry name" value="U_BOX"/>
    <property type="match status" value="1"/>
</dbReference>
<dbReference type="PANTHER" id="PTHR22849">
    <property type="entry name" value="WDSAM1 PROTEIN"/>
    <property type="match status" value="1"/>
</dbReference>
<dbReference type="Pfam" id="PF04564">
    <property type="entry name" value="U-box"/>
    <property type="match status" value="1"/>
</dbReference>
<reference evidence="5 6" key="1">
    <citation type="submission" date="2024-02" db="EMBL/GenBank/DDBJ databases">
        <authorList>
            <person name="Vignale AGUSTIN F."/>
            <person name="Sosa J E."/>
            <person name="Modenutti C."/>
        </authorList>
    </citation>
    <scope>NUCLEOTIDE SEQUENCE [LARGE SCALE GENOMIC DNA]</scope>
</reference>
<dbReference type="SMART" id="SM00504">
    <property type="entry name" value="Ubox"/>
    <property type="match status" value="1"/>
</dbReference>
<protein>
    <recommendedName>
        <fullName evidence="3 4">U-box domain-containing protein</fullName>
        <ecNumber evidence="3">2.3.2.27</ecNumber>
    </recommendedName>
    <alternativeName>
        <fullName evidence="3">RING-type E3 ubiquitin transferase PUB</fullName>
    </alternativeName>
</protein>
<dbReference type="EMBL" id="CAUOFW020000974">
    <property type="protein sequence ID" value="CAK9139607.1"/>
    <property type="molecule type" value="Genomic_DNA"/>
</dbReference>
<evidence type="ECO:0000256" key="3">
    <source>
        <dbReference type="RuleBase" id="RU369093"/>
    </source>
</evidence>
<evidence type="ECO:0000313" key="6">
    <source>
        <dbReference type="Proteomes" id="UP001642360"/>
    </source>
</evidence>
<keyword evidence="2 3" id="KW-0808">Transferase</keyword>
<dbReference type="CDD" id="cd16664">
    <property type="entry name" value="RING-Ubox_PUB"/>
    <property type="match status" value="1"/>
</dbReference>
<keyword evidence="3" id="KW-0833">Ubl conjugation pathway</keyword>
<evidence type="ECO:0000313" key="5">
    <source>
        <dbReference type="EMBL" id="CAK9139607.1"/>
    </source>
</evidence>
<comment type="catalytic activity">
    <reaction evidence="3">
        <text>S-ubiquitinyl-[E2 ubiquitin-conjugating enzyme]-L-cysteine + [acceptor protein]-L-lysine = [E2 ubiquitin-conjugating enzyme]-L-cysteine + N(6)-ubiquitinyl-[acceptor protein]-L-lysine.</text>
        <dbReference type="EC" id="2.3.2.27"/>
    </reaction>
</comment>
<proteinExistence type="predicted"/>
<dbReference type="EC" id="2.3.2.27" evidence="3"/>
<dbReference type="InterPro" id="IPR003613">
    <property type="entry name" value="Ubox_domain"/>
</dbReference>
<keyword evidence="6" id="KW-1185">Reference proteome</keyword>
<comment type="caution">
    <text evidence="5">The sequence shown here is derived from an EMBL/GenBank/DDBJ whole genome shotgun (WGS) entry which is preliminary data.</text>
</comment>
<comment type="pathway">
    <text evidence="1 3">Protein modification; protein ubiquitination.</text>
</comment>
<dbReference type="SUPFAM" id="SSF57850">
    <property type="entry name" value="RING/U-box"/>
    <property type="match status" value="1"/>
</dbReference>
<dbReference type="InterPro" id="IPR045185">
    <property type="entry name" value="PUB22/23/24-like"/>
</dbReference>
<organism evidence="5 6">
    <name type="scientific">Ilex paraguariensis</name>
    <name type="common">yerba mate</name>
    <dbReference type="NCBI Taxonomy" id="185542"/>
    <lineage>
        <taxon>Eukaryota</taxon>
        <taxon>Viridiplantae</taxon>
        <taxon>Streptophyta</taxon>
        <taxon>Embryophyta</taxon>
        <taxon>Tracheophyta</taxon>
        <taxon>Spermatophyta</taxon>
        <taxon>Magnoliopsida</taxon>
        <taxon>eudicotyledons</taxon>
        <taxon>Gunneridae</taxon>
        <taxon>Pentapetalae</taxon>
        <taxon>asterids</taxon>
        <taxon>campanulids</taxon>
        <taxon>Aquifoliales</taxon>
        <taxon>Aquifoliaceae</taxon>
        <taxon>Ilex</taxon>
    </lineage>
</organism>
<feature type="domain" description="U-box" evidence="4">
    <location>
        <begin position="41"/>
        <end position="88"/>
    </location>
</feature>
<dbReference type="InterPro" id="IPR013083">
    <property type="entry name" value="Znf_RING/FYVE/PHD"/>
</dbReference>
<sequence>MDLETTVKNGVLGGVEGGFFGVGIGEKLDLKKMIEELNLPEVPSVFICPISLEPMQDLVTLCSGQTYERSNILKWLSLGHYTCPTTMQ</sequence>
<evidence type="ECO:0000256" key="2">
    <source>
        <dbReference type="ARBA" id="ARBA00022679"/>
    </source>
</evidence>
<comment type="function">
    <text evidence="3">Functions as an E3 ubiquitin ligase.</text>
</comment>
<gene>
    <name evidence="5" type="ORF">ILEXP_LOCUS7000</name>
</gene>
<dbReference type="GO" id="GO:0061630">
    <property type="term" value="F:ubiquitin protein ligase activity"/>
    <property type="evidence" value="ECO:0007669"/>
    <property type="project" value="UniProtKB-UniRule"/>
</dbReference>
<dbReference type="Proteomes" id="UP001642360">
    <property type="component" value="Unassembled WGS sequence"/>
</dbReference>
<dbReference type="PANTHER" id="PTHR22849:SF142">
    <property type="entry name" value="U-BOX DOMAIN-CONTAINING PROTEIN 31"/>
    <property type="match status" value="1"/>
</dbReference>
<dbReference type="InterPro" id="IPR045210">
    <property type="entry name" value="RING-Ubox_PUB"/>
</dbReference>
<name>A0ABC8R687_9AQUA</name>
<dbReference type="GO" id="GO:0016567">
    <property type="term" value="P:protein ubiquitination"/>
    <property type="evidence" value="ECO:0007669"/>
    <property type="project" value="UniProtKB-UniRule"/>
</dbReference>